<dbReference type="Proteomes" id="UP000182237">
    <property type="component" value="Chromosome I"/>
</dbReference>
<dbReference type="AlphaFoldDB" id="A0A1H1PKM5"/>
<protein>
    <submittedName>
        <fullName evidence="2">Uncharacterized membrane protein YphA, DoxX/SURF4 family</fullName>
    </submittedName>
</protein>
<evidence type="ECO:0000313" key="2">
    <source>
        <dbReference type="EMBL" id="SDS11706.1"/>
    </source>
</evidence>
<feature type="compositionally biased region" description="Basic residues" evidence="1">
    <location>
        <begin position="311"/>
        <end position="320"/>
    </location>
</feature>
<reference evidence="2 3" key="1">
    <citation type="submission" date="2016-10" db="EMBL/GenBank/DDBJ databases">
        <authorList>
            <person name="de Groot N.N."/>
        </authorList>
    </citation>
    <scope>NUCLEOTIDE SEQUENCE [LARGE SCALE GENOMIC DNA]</scope>
    <source>
        <strain evidence="2 3">DSM 45434</strain>
    </source>
</reference>
<evidence type="ECO:0000313" key="3">
    <source>
        <dbReference type="Proteomes" id="UP000182237"/>
    </source>
</evidence>
<feature type="compositionally biased region" description="Basic residues" evidence="1">
    <location>
        <begin position="292"/>
        <end position="301"/>
    </location>
</feature>
<gene>
    <name evidence="2" type="ORF">SAMN04488539_1041</name>
</gene>
<feature type="region of interest" description="Disordered" evidence="1">
    <location>
        <begin position="285"/>
        <end position="320"/>
    </location>
</feature>
<dbReference type="RefSeq" id="WP_040421772.1">
    <property type="nucleotide sequence ID" value="NZ_LT629765.1"/>
</dbReference>
<keyword evidence="3" id="KW-1185">Reference proteome</keyword>
<name>A0A1H1PKM5_9CORY</name>
<dbReference type="STRING" id="1203190.GCA_000312345_02131"/>
<dbReference type="OrthoDB" id="329282at2"/>
<accession>A0A1H1PKM5</accession>
<organism evidence="2 3">
    <name type="scientific">Corynebacterium timonense</name>
    <dbReference type="NCBI Taxonomy" id="441500"/>
    <lineage>
        <taxon>Bacteria</taxon>
        <taxon>Bacillati</taxon>
        <taxon>Actinomycetota</taxon>
        <taxon>Actinomycetes</taxon>
        <taxon>Mycobacteriales</taxon>
        <taxon>Corynebacteriaceae</taxon>
        <taxon>Corynebacterium</taxon>
    </lineage>
</organism>
<evidence type="ECO:0000256" key="1">
    <source>
        <dbReference type="SAM" id="MobiDB-lite"/>
    </source>
</evidence>
<dbReference type="eggNOG" id="COG2259">
    <property type="taxonomic scope" value="Bacteria"/>
</dbReference>
<proteinExistence type="predicted"/>
<sequence length="320" mass="34763">MIRKFARPMLASVYVADGVGILLNPSAHRDNAQTVLKKVRSAVPSNVRAFVPSDPNTAALTVGGVKAGAGTLFALGKLPRTSAALLAATAVPSLLGRNAFWEADDEQEKARRRTGALTDVALLGGVLIATVDTDGKPNLQWRAQNAAKQAKKNVQQALPTQSETESALSKAGDWISDRADQVTSYVDENKDDWKETASTLFQDAKEQTSNFVDKATDQAESLYKELQPEKKVNALVSNLQDTLDDIQPGPVDKLKAKRKVNKATSKFKGRAQDAVDTLQDAFDNLDAAPSKRQQRKWKKKAKQAEKDAQKAVKKAQKKLS</sequence>
<dbReference type="EMBL" id="LT629765">
    <property type="protein sequence ID" value="SDS11706.1"/>
    <property type="molecule type" value="Genomic_DNA"/>
</dbReference>